<comment type="similarity">
    <text evidence="1">Belongs to the ACBP family.</text>
</comment>
<dbReference type="PRINTS" id="PR00689">
    <property type="entry name" value="ACOABINDINGP"/>
</dbReference>
<gene>
    <name evidence="5" type="ORF">ED733_007982</name>
    <name evidence="4" type="ORF">NOR_02144</name>
</gene>
<reference evidence="5" key="3">
    <citation type="journal article" date="2019" name="Microbiol. Resour. Announc.">
        <title>Genome Sequence of Metarhizium rileyi, a Microbial Control Agent for Lepidoptera.</title>
        <authorList>
            <person name="Binneck E."/>
            <person name="Lastra C.C.L."/>
            <person name="Sosa-Gomez D.R."/>
        </authorList>
    </citation>
    <scope>NUCLEOTIDE SEQUENCE</scope>
    <source>
        <strain evidence="5">Cep018-CH2</strain>
    </source>
</reference>
<dbReference type="STRING" id="1081105.A0A167H9N1"/>
<protein>
    <submittedName>
        <fullName evidence="4">Acyl-CoA-binding protein, ACBP</fullName>
    </submittedName>
</protein>
<evidence type="ECO:0000259" key="3">
    <source>
        <dbReference type="PROSITE" id="PS51228"/>
    </source>
</evidence>
<comment type="caution">
    <text evidence="4">The sequence shown here is derived from an EMBL/GenBank/DDBJ whole genome shotgun (WGS) entry which is preliminary data.</text>
</comment>
<dbReference type="Proteomes" id="UP000243498">
    <property type="component" value="Unassembled WGS sequence"/>
</dbReference>
<dbReference type="InterPro" id="IPR000582">
    <property type="entry name" value="Acyl-CoA-binding_protein"/>
</dbReference>
<evidence type="ECO:0000256" key="2">
    <source>
        <dbReference type="ARBA" id="ARBA00023121"/>
    </source>
</evidence>
<organism evidence="4 6">
    <name type="scientific">Metarhizium rileyi (strain RCEF 4871)</name>
    <name type="common">Nomuraea rileyi</name>
    <dbReference type="NCBI Taxonomy" id="1649241"/>
    <lineage>
        <taxon>Eukaryota</taxon>
        <taxon>Fungi</taxon>
        <taxon>Dikarya</taxon>
        <taxon>Ascomycota</taxon>
        <taxon>Pezizomycotina</taxon>
        <taxon>Sordariomycetes</taxon>
        <taxon>Hypocreomycetidae</taxon>
        <taxon>Hypocreales</taxon>
        <taxon>Clavicipitaceae</taxon>
        <taxon>Metarhizium</taxon>
    </lineage>
</organism>
<sequence length="102" mass="11953">MPEPERRTFTSNELFNETADFKATQLENPSNNQKLELYGLYKIGTGCDITKEPKPGMFNIEKKMKLGRWQDKVNEGLTVETAQEKYIEFVERVKNDPTFMRE</sequence>
<evidence type="ECO:0000256" key="1">
    <source>
        <dbReference type="ARBA" id="ARBA00005567"/>
    </source>
</evidence>
<evidence type="ECO:0000313" key="7">
    <source>
        <dbReference type="Proteomes" id="UP000317257"/>
    </source>
</evidence>
<reference evidence="4 6" key="1">
    <citation type="journal article" date="2016" name="Genome Biol. Evol.">
        <title>Divergent and convergent evolution of fungal pathogenicity.</title>
        <authorList>
            <person name="Shang Y."/>
            <person name="Xiao G."/>
            <person name="Zheng P."/>
            <person name="Cen K."/>
            <person name="Zhan S."/>
            <person name="Wang C."/>
        </authorList>
    </citation>
    <scope>NUCLEOTIDE SEQUENCE [LARGE SCALE GENOMIC DNA]</scope>
    <source>
        <strain evidence="4 6">RCEF 4871</strain>
    </source>
</reference>
<dbReference type="EMBL" id="AZHC01000005">
    <property type="protein sequence ID" value="OAA47654.1"/>
    <property type="molecule type" value="Genomic_DNA"/>
</dbReference>
<dbReference type="SUPFAM" id="SSF47027">
    <property type="entry name" value="Acyl-CoA binding protein"/>
    <property type="match status" value="1"/>
</dbReference>
<dbReference type="OrthoDB" id="346910at2759"/>
<name>A0A167H9N1_METRR</name>
<reference evidence="7" key="2">
    <citation type="submission" date="2018-12" db="EMBL/GenBank/DDBJ databases">
        <title>The complete genome of Metarhizium rileyi, a key fungal pathogen of Lepidoptera.</title>
        <authorList>
            <person name="Binneck E."/>
            <person name="Lastra C.C.L."/>
            <person name="Sosa-Gomez D.R."/>
        </authorList>
    </citation>
    <scope>NUCLEOTIDE SEQUENCE [LARGE SCALE GENOMIC DNA]</scope>
    <source>
        <strain evidence="7">Cep018-CH2</strain>
    </source>
</reference>
<dbReference type="PANTHER" id="PTHR23310:SF62">
    <property type="entry name" value="ACYL-COA BINDING PROTEIN 1, ISOFORM A"/>
    <property type="match status" value="1"/>
</dbReference>
<dbReference type="OMA" id="QFHIADI"/>
<evidence type="ECO:0000313" key="5">
    <source>
        <dbReference type="EMBL" id="TWU76582.1"/>
    </source>
</evidence>
<feature type="domain" description="ACB" evidence="3">
    <location>
        <begin position="11"/>
        <end position="99"/>
    </location>
</feature>
<dbReference type="Pfam" id="PF00887">
    <property type="entry name" value="ACBP"/>
    <property type="match status" value="1"/>
</dbReference>
<keyword evidence="2" id="KW-0446">Lipid-binding</keyword>
<accession>A0A5C6GFL3</accession>
<dbReference type="PANTHER" id="PTHR23310">
    <property type="entry name" value="ACYL-COA-BINDING PROTEIN, ACBP"/>
    <property type="match status" value="1"/>
</dbReference>
<dbReference type="GO" id="GO:0000062">
    <property type="term" value="F:fatty-acyl-CoA binding"/>
    <property type="evidence" value="ECO:0007669"/>
    <property type="project" value="InterPro"/>
</dbReference>
<accession>A0A167H9N1</accession>
<dbReference type="InterPro" id="IPR014352">
    <property type="entry name" value="FERM/acyl-CoA-bd_prot_sf"/>
</dbReference>
<dbReference type="GO" id="GO:0006631">
    <property type="term" value="P:fatty acid metabolic process"/>
    <property type="evidence" value="ECO:0007669"/>
    <property type="project" value="TreeGrafter"/>
</dbReference>
<dbReference type="AlphaFoldDB" id="A0A167H9N1"/>
<evidence type="ECO:0000313" key="4">
    <source>
        <dbReference type="EMBL" id="OAA47654.1"/>
    </source>
</evidence>
<dbReference type="Proteomes" id="UP000317257">
    <property type="component" value="Unassembled WGS sequence"/>
</dbReference>
<proteinExistence type="inferred from homology"/>
<keyword evidence="6" id="KW-1185">Reference proteome</keyword>
<evidence type="ECO:0000313" key="6">
    <source>
        <dbReference type="Proteomes" id="UP000243498"/>
    </source>
</evidence>
<dbReference type="EMBL" id="SBHS01000005">
    <property type="protein sequence ID" value="TWU76582.1"/>
    <property type="molecule type" value="Genomic_DNA"/>
</dbReference>
<dbReference type="PROSITE" id="PS51228">
    <property type="entry name" value="ACB_2"/>
    <property type="match status" value="1"/>
</dbReference>
<dbReference type="InterPro" id="IPR035984">
    <property type="entry name" value="Acyl-CoA-binding_sf"/>
</dbReference>
<dbReference type="Gene3D" id="1.20.80.10">
    <property type="match status" value="1"/>
</dbReference>